<dbReference type="InterPro" id="IPR045865">
    <property type="entry name" value="ACT-like_dom_sf"/>
</dbReference>
<feature type="domain" description="ACT" evidence="6">
    <location>
        <begin position="663"/>
        <end position="734"/>
    </location>
</feature>
<dbReference type="EMBL" id="JACHHY010000023">
    <property type="protein sequence ID" value="MBB5020001.1"/>
    <property type="molecule type" value="Genomic_DNA"/>
</dbReference>
<dbReference type="FunFam" id="3.30.460.10:FF:000001">
    <property type="entry name" value="GTP pyrophosphokinase RelA"/>
    <property type="match status" value="1"/>
</dbReference>
<name>A0A840MXX1_9PROT</name>
<evidence type="ECO:0000313" key="8">
    <source>
        <dbReference type="EMBL" id="MBB5020001.1"/>
    </source>
</evidence>
<dbReference type="SUPFAM" id="SSF55021">
    <property type="entry name" value="ACT-like"/>
    <property type="match status" value="1"/>
</dbReference>
<dbReference type="GO" id="GO:0008728">
    <property type="term" value="F:GTP diphosphokinase activity"/>
    <property type="evidence" value="ECO:0007669"/>
    <property type="project" value="TreeGrafter"/>
</dbReference>
<keyword evidence="8" id="KW-0808">Transferase</keyword>
<evidence type="ECO:0000256" key="2">
    <source>
        <dbReference type="ARBA" id="ARBA00029754"/>
    </source>
</evidence>
<dbReference type="Gene3D" id="3.30.70.260">
    <property type="match status" value="1"/>
</dbReference>
<comment type="caution">
    <text evidence="8">The sequence shown here is derived from an EMBL/GenBank/DDBJ whole genome shotgun (WGS) entry which is preliminary data.</text>
</comment>
<sequence length="734" mass="83220">MVSVTRPITPSKDVQPDRQAFLSQLSAQYAPADLVRMDQALELLTPLFQGMCIAETGEALLPHTLGTAAITAQLKLDADAVVASLLFAWPDVDSNWRVACEARFGETVTKLIDGIGRVRKIQELQRLDSPALKADERHAQAEALRKMLLAMVEDIRAVLIKLAWRTQTMHYLSEVDADTARMVARETLDVFAPLANRLGVWQIKWELEDLAFRYLEPQLYKKIAKLLDEKRLDREQFIADVLATLRIELSKAEIQGEVTGRPKHIYSIYKKMQKKHLDFSEVYDVRAVRVLVEDIKDCYTVLGIVHNLWQPIPGEFDDYIAQPKGNFYRSLHTAVVGPNDKAVEVQIRTYDMHRHAELGVAAHWRYKEGGKQDPKYEEKIAWLRQILEWRDDVSDVSDLAHQFRTELFQDSVYVLTPQGKVVALPKGSTPVDFAYHVHTDLGHRCRGAKVDGKIVPLDTSLDNGQRIEILAAKQGGPSVDWLHRGFLKSPRAMQKVRAWIRAQHTDIAIHEGRLVFEREVARQGITQPKLEQIAEKLGYASVDEFYKALGHDEITLRQLAAALHQAESPVVAEPEPAQLVRQSRASRHSQGVLIVGVDKLMTQLSKCCKPVPPDDIVGFVTRGRGISIHRSQCLTLKRLSAHAPERLIEASWGHRQDTVFPVEIEVEAHDRQSLLRDISDAIMRDKVNITAANTLSKDHRAFMRFTVEIRDGEQLRRITTLIRDVPGVIEVTRR</sequence>
<dbReference type="NCBIfam" id="TIGR00691">
    <property type="entry name" value="spoT_relA"/>
    <property type="match status" value="1"/>
</dbReference>
<keyword evidence="9" id="KW-1185">Reference proteome</keyword>
<dbReference type="PROSITE" id="PS51671">
    <property type="entry name" value="ACT"/>
    <property type="match status" value="1"/>
</dbReference>
<dbReference type="GO" id="GO:0042594">
    <property type="term" value="P:response to starvation"/>
    <property type="evidence" value="ECO:0007669"/>
    <property type="project" value="TreeGrafter"/>
</dbReference>
<dbReference type="InterPro" id="IPR004095">
    <property type="entry name" value="TGS"/>
</dbReference>
<dbReference type="Pfam" id="PF02824">
    <property type="entry name" value="TGS"/>
    <property type="match status" value="1"/>
</dbReference>
<dbReference type="AlphaFoldDB" id="A0A840MXX1"/>
<dbReference type="RefSeq" id="WP_184041416.1">
    <property type="nucleotide sequence ID" value="NZ_JACHHY010000023.1"/>
</dbReference>
<dbReference type="SUPFAM" id="SSF109604">
    <property type="entry name" value="HD-domain/PDEase-like"/>
    <property type="match status" value="1"/>
</dbReference>
<dbReference type="FunFam" id="3.10.20.30:FF:000002">
    <property type="entry name" value="GTP pyrophosphokinase (RelA/SpoT)"/>
    <property type="match status" value="1"/>
</dbReference>
<dbReference type="Proteomes" id="UP000575898">
    <property type="component" value="Unassembled WGS sequence"/>
</dbReference>
<dbReference type="InterPro" id="IPR043519">
    <property type="entry name" value="NT_sf"/>
</dbReference>
<dbReference type="CDD" id="cd01668">
    <property type="entry name" value="TGS_RSH"/>
    <property type="match status" value="1"/>
</dbReference>
<keyword evidence="8" id="KW-0418">Kinase</keyword>
<accession>A0A840MXX1</accession>
<dbReference type="SUPFAM" id="SSF81271">
    <property type="entry name" value="TGS-like"/>
    <property type="match status" value="1"/>
</dbReference>
<dbReference type="InterPro" id="IPR002912">
    <property type="entry name" value="ACT_dom"/>
</dbReference>
<dbReference type="PROSITE" id="PS51880">
    <property type="entry name" value="TGS"/>
    <property type="match status" value="1"/>
</dbReference>
<reference evidence="8 9" key="1">
    <citation type="submission" date="2020-08" db="EMBL/GenBank/DDBJ databases">
        <title>Genomic Encyclopedia of Type Strains, Phase IV (KMG-IV): sequencing the most valuable type-strain genomes for metagenomic binning, comparative biology and taxonomic classification.</title>
        <authorList>
            <person name="Goeker M."/>
        </authorList>
    </citation>
    <scope>NUCLEOTIDE SEQUENCE [LARGE SCALE GENOMIC DNA]</scope>
    <source>
        <strain evidence="8 9">DSM 27165</strain>
    </source>
</reference>
<dbReference type="GO" id="GO:0015969">
    <property type="term" value="P:guanosine tetraphosphate metabolic process"/>
    <property type="evidence" value="ECO:0007669"/>
    <property type="project" value="InterPro"/>
</dbReference>
<evidence type="ECO:0000313" key="9">
    <source>
        <dbReference type="Proteomes" id="UP000575898"/>
    </source>
</evidence>
<evidence type="ECO:0000259" key="6">
    <source>
        <dbReference type="PROSITE" id="PS51671"/>
    </source>
</evidence>
<dbReference type="Gene3D" id="3.10.20.30">
    <property type="match status" value="1"/>
</dbReference>
<gene>
    <name evidence="8" type="ORF">HNQ59_003309</name>
</gene>
<dbReference type="SUPFAM" id="SSF81301">
    <property type="entry name" value="Nucleotidyltransferase"/>
    <property type="match status" value="1"/>
</dbReference>
<dbReference type="PANTHER" id="PTHR21262">
    <property type="entry name" value="GUANOSINE-3',5'-BIS DIPHOSPHATE 3'-PYROPHOSPHOHYDROLASE"/>
    <property type="match status" value="1"/>
</dbReference>
<proteinExistence type="inferred from homology"/>
<comment type="similarity">
    <text evidence="5">Belongs to the relA/spoT family.</text>
</comment>
<dbReference type="GO" id="GO:0015949">
    <property type="term" value="P:nucleobase-containing small molecule interconversion"/>
    <property type="evidence" value="ECO:0007669"/>
    <property type="project" value="UniProtKB-ARBA"/>
</dbReference>
<dbReference type="GO" id="GO:0005886">
    <property type="term" value="C:plasma membrane"/>
    <property type="evidence" value="ECO:0007669"/>
    <property type="project" value="TreeGrafter"/>
</dbReference>
<feature type="domain" description="TGS" evidence="7">
    <location>
        <begin position="408"/>
        <end position="471"/>
    </location>
</feature>
<evidence type="ECO:0000256" key="1">
    <source>
        <dbReference type="ARBA" id="ARBA00019852"/>
    </source>
</evidence>
<dbReference type="InterPro" id="IPR007685">
    <property type="entry name" value="RelA_SpoT"/>
</dbReference>
<dbReference type="Pfam" id="PF13328">
    <property type="entry name" value="HD_4"/>
    <property type="match status" value="1"/>
</dbReference>
<dbReference type="PANTHER" id="PTHR21262:SF31">
    <property type="entry name" value="GTP PYROPHOSPHOKINASE"/>
    <property type="match status" value="1"/>
</dbReference>
<comment type="function">
    <text evidence="5">In eubacteria ppGpp (guanosine 3'-diphosphate 5'-diphosphate) is a mediator of the stringent response that coordinates a variety of cellular activities in response to changes in nutritional abundance.</text>
</comment>
<evidence type="ECO:0000256" key="5">
    <source>
        <dbReference type="RuleBase" id="RU003847"/>
    </source>
</evidence>
<evidence type="ECO:0000256" key="3">
    <source>
        <dbReference type="ARBA" id="ARBA00032407"/>
    </source>
</evidence>
<dbReference type="Gene3D" id="1.10.3210.10">
    <property type="entry name" value="Hypothetical protein af1432"/>
    <property type="match status" value="1"/>
</dbReference>
<dbReference type="CDD" id="cd04876">
    <property type="entry name" value="ACT_RelA-SpoT"/>
    <property type="match status" value="1"/>
</dbReference>
<evidence type="ECO:0000256" key="4">
    <source>
        <dbReference type="ARBA" id="ARBA00033308"/>
    </source>
</evidence>
<dbReference type="InterPro" id="IPR033655">
    <property type="entry name" value="TGS_RelA/SpoT"/>
</dbReference>
<dbReference type="InterPro" id="IPR004811">
    <property type="entry name" value="RelA/Spo_fam"/>
</dbReference>
<dbReference type="Pfam" id="PF04607">
    <property type="entry name" value="RelA_SpoT"/>
    <property type="match status" value="1"/>
</dbReference>
<dbReference type="GO" id="GO:0008893">
    <property type="term" value="F:guanosine-3',5'-bis(diphosphate) 3'-diphosphatase activity"/>
    <property type="evidence" value="ECO:0007669"/>
    <property type="project" value="TreeGrafter"/>
</dbReference>
<dbReference type="InterPro" id="IPR012676">
    <property type="entry name" value="TGS-like"/>
</dbReference>
<dbReference type="SMART" id="SM00954">
    <property type="entry name" value="RelA_SpoT"/>
    <property type="match status" value="1"/>
</dbReference>
<dbReference type="InterPro" id="IPR012675">
    <property type="entry name" value="Beta-grasp_dom_sf"/>
</dbReference>
<dbReference type="Pfam" id="PF13291">
    <property type="entry name" value="ACT_4"/>
    <property type="match status" value="1"/>
</dbReference>
<dbReference type="Gene3D" id="3.30.460.10">
    <property type="entry name" value="Beta Polymerase, domain 2"/>
    <property type="match status" value="1"/>
</dbReference>
<evidence type="ECO:0000259" key="7">
    <source>
        <dbReference type="PROSITE" id="PS51880"/>
    </source>
</evidence>
<organism evidence="8 9">
    <name type="scientific">Chitinivorax tropicus</name>
    <dbReference type="NCBI Taxonomy" id="714531"/>
    <lineage>
        <taxon>Bacteria</taxon>
        <taxon>Pseudomonadati</taxon>
        <taxon>Pseudomonadota</taxon>
        <taxon>Betaproteobacteria</taxon>
        <taxon>Chitinivorax</taxon>
    </lineage>
</organism>
<protein>
    <recommendedName>
        <fullName evidence="1">GTP pyrophosphokinase</fullName>
    </recommendedName>
    <alternativeName>
        <fullName evidence="3">(p)ppGpp synthase</fullName>
    </alternativeName>
    <alternativeName>
        <fullName evidence="2">ATP:GTP 3'-pyrophosphotransferase</fullName>
    </alternativeName>
    <alternativeName>
        <fullName evidence="4">ppGpp synthase I</fullName>
    </alternativeName>
</protein>
<dbReference type="GO" id="GO:0016301">
    <property type="term" value="F:kinase activity"/>
    <property type="evidence" value="ECO:0007669"/>
    <property type="project" value="UniProtKB-KW"/>
</dbReference>
<dbReference type="CDD" id="cd05399">
    <property type="entry name" value="NT_Rel-Spo_like"/>
    <property type="match status" value="1"/>
</dbReference>